<dbReference type="Pfam" id="PF13899">
    <property type="entry name" value="Thioredoxin_7"/>
    <property type="match status" value="1"/>
</dbReference>
<keyword evidence="10" id="KW-0560">Oxidoreductase</keyword>
<keyword evidence="3 8" id="KW-0812">Transmembrane</keyword>
<evidence type="ECO:0000256" key="5">
    <source>
        <dbReference type="ARBA" id="ARBA00022989"/>
    </source>
</evidence>
<keyword evidence="4" id="KW-0201">Cytochrome c-type biogenesis</keyword>
<sequence length="566" mass="59783">MEVRVQGPESVVATLTPAPNYYLYKDRISFKVVAPDSVQLAGVTLPAGKPKADPTFGTVEVFQNRVDAVLALNRSAAGEQRLQLQASYQGCNEPTGVCYPPIEKSVTIVLPAAHATASSAALTPAAPPRWTLNLDDRQVREIFSSANTWGLLAAFFGFGLLLAFTPCMLPMVPILSGIVVGSGRPTGRSHALVLSCAYVLGMALAYAAAGLMAGLAGTLVSAYLQNPWVLGFFAATFVLLALSMFGLYELQIPGWLQTRLAVAGNRLRGGRIAGVFAMGALSAVIMGPCVAAPLAGALLYIAQTRDVVLGGTALFSMAIGMGVPLLLVAASAGTLLPKAGAWMGAIKRVSGILMLAVAIYVLTPVVPASVLHLLWAALLVISAVYLRAVDSLPPSAPGHWRLFKGVGLLALVAGVALMLGALSGSRDILQPLSALRIGAVPAPGAGLRELQFIPVSTVAELDEQVGAARGRPVMLDFWAEWCVSCLEMDRFTFSDPRVQARLSDFVLLRADVTANTGAHRELLRRFSLFGPPGIIFFDEQGRVTPTRVIGFQDPEQFLASLQRISL</sequence>
<dbReference type="InterPro" id="IPR035671">
    <property type="entry name" value="DsbD_gamma"/>
</dbReference>
<dbReference type="GO" id="GO:0047134">
    <property type="term" value="F:protein-disulfide reductase [NAD(P)H] activity"/>
    <property type="evidence" value="ECO:0007669"/>
    <property type="project" value="UniProtKB-EC"/>
</dbReference>
<evidence type="ECO:0000256" key="7">
    <source>
        <dbReference type="ARBA" id="ARBA00023284"/>
    </source>
</evidence>
<feature type="transmembrane region" description="Helical" evidence="8">
    <location>
        <begin position="402"/>
        <end position="422"/>
    </location>
</feature>
<keyword evidence="5 8" id="KW-1133">Transmembrane helix</keyword>
<dbReference type="SUPFAM" id="SSF52833">
    <property type="entry name" value="Thioredoxin-like"/>
    <property type="match status" value="1"/>
</dbReference>
<evidence type="ECO:0000256" key="2">
    <source>
        <dbReference type="ARBA" id="ARBA00022475"/>
    </source>
</evidence>
<comment type="subcellular location">
    <subcellularLocation>
        <location evidence="1">Cell membrane</location>
        <topology evidence="1">Multi-pass membrane protein</topology>
    </subcellularLocation>
</comment>
<evidence type="ECO:0000256" key="1">
    <source>
        <dbReference type="ARBA" id="ARBA00004651"/>
    </source>
</evidence>
<dbReference type="Gene3D" id="3.40.30.10">
    <property type="entry name" value="Glutaredoxin"/>
    <property type="match status" value="1"/>
</dbReference>
<dbReference type="GO" id="GO:0017004">
    <property type="term" value="P:cytochrome complex assembly"/>
    <property type="evidence" value="ECO:0007669"/>
    <property type="project" value="UniProtKB-KW"/>
</dbReference>
<evidence type="ECO:0000256" key="6">
    <source>
        <dbReference type="ARBA" id="ARBA00023136"/>
    </source>
</evidence>
<feature type="transmembrane region" description="Helical" evidence="8">
    <location>
        <begin position="348"/>
        <end position="366"/>
    </location>
</feature>
<reference evidence="10" key="1">
    <citation type="submission" date="2021-01" db="EMBL/GenBank/DDBJ databases">
        <title>Ramlibacter sp. strain AW1 16S ribosomal RNA gene Genome sequencing and assembly.</title>
        <authorList>
            <person name="Kang M."/>
        </authorList>
    </citation>
    <scope>NUCLEOTIDE SEQUENCE</scope>
    <source>
        <strain evidence="10">AW1</strain>
    </source>
</reference>
<evidence type="ECO:0000313" key="11">
    <source>
        <dbReference type="Proteomes" id="UP000613011"/>
    </source>
</evidence>
<comment type="caution">
    <text evidence="10">The sequence shown here is derived from an EMBL/GenBank/DDBJ whole genome shotgun (WGS) entry which is preliminary data.</text>
</comment>
<feature type="transmembrane region" description="Helical" evidence="8">
    <location>
        <begin position="271"/>
        <end position="301"/>
    </location>
</feature>
<dbReference type="CDD" id="cd02953">
    <property type="entry name" value="DsbDgamma"/>
    <property type="match status" value="1"/>
</dbReference>
<evidence type="ECO:0000256" key="3">
    <source>
        <dbReference type="ARBA" id="ARBA00022692"/>
    </source>
</evidence>
<dbReference type="EMBL" id="JAEQNA010000008">
    <property type="protein sequence ID" value="MBL0422546.1"/>
    <property type="molecule type" value="Genomic_DNA"/>
</dbReference>
<dbReference type="Pfam" id="PF11412">
    <property type="entry name" value="DsbD_N"/>
    <property type="match status" value="1"/>
</dbReference>
<dbReference type="InterPro" id="IPR036929">
    <property type="entry name" value="DsbDN_sf"/>
</dbReference>
<dbReference type="Proteomes" id="UP000613011">
    <property type="component" value="Unassembled WGS sequence"/>
</dbReference>
<dbReference type="GO" id="GO:0045454">
    <property type="term" value="P:cell redox homeostasis"/>
    <property type="evidence" value="ECO:0007669"/>
    <property type="project" value="TreeGrafter"/>
</dbReference>
<protein>
    <submittedName>
        <fullName evidence="10">Protein-disulfide reductase DsbD</fullName>
        <ecNumber evidence="10">1.8.1.8</ecNumber>
    </submittedName>
</protein>
<dbReference type="GO" id="GO:0005886">
    <property type="term" value="C:plasma membrane"/>
    <property type="evidence" value="ECO:0007669"/>
    <property type="project" value="UniProtKB-SubCell"/>
</dbReference>
<keyword evidence="11" id="KW-1185">Reference proteome</keyword>
<evidence type="ECO:0000313" key="10">
    <source>
        <dbReference type="EMBL" id="MBL0422546.1"/>
    </source>
</evidence>
<evidence type="ECO:0000259" key="9">
    <source>
        <dbReference type="PROSITE" id="PS51352"/>
    </source>
</evidence>
<dbReference type="PROSITE" id="PS51352">
    <property type="entry name" value="THIOREDOXIN_2"/>
    <property type="match status" value="1"/>
</dbReference>
<dbReference type="InterPro" id="IPR017937">
    <property type="entry name" value="Thioredoxin_CS"/>
</dbReference>
<feature type="transmembrane region" description="Helical" evidence="8">
    <location>
        <begin position="228"/>
        <end position="250"/>
    </location>
</feature>
<dbReference type="InterPro" id="IPR013766">
    <property type="entry name" value="Thioredoxin_domain"/>
</dbReference>
<keyword evidence="2" id="KW-1003">Cell membrane</keyword>
<dbReference type="Gene3D" id="2.60.40.1250">
    <property type="entry name" value="Thiol:disulfide interchange protein DsbD, N-terminal domain"/>
    <property type="match status" value="1"/>
</dbReference>
<feature type="transmembrane region" description="Helical" evidence="8">
    <location>
        <begin position="372"/>
        <end position="390"/>
    </location>
</feature>
<evidence type="ECO:0000256" key="8">
    <source>
        <dbReference type="SAM" id="Phobius"/>
    </source>
</evidence>
<dbReference type="PANTHER" id="PTHR32234:SF0">
    <property type="entry name" value="THIOL:DISULFIDE INTERCHANGE PROTEIN DSBD"/>
    <property type="match status" value="1"/>
</dbReference>
<feature type="transmembrane region" description="Helical" evidence="8">
    <location>
        <begin position="149"/>
        <end position="180"/>
    </location>
</feature>
<keyword evidence="6 8" id="KW-0472">Membrane</keyword>
<dbReference type="PROSITE" id="PS00194">
    <property type="entry name" value="THIOREDOXIN_1"/>
    <property type="match status" value="1"/>
</dbReference>
<organism evidence="10 11">
    <name type="scientific">Ramlibacter aurantiacus</name>
    <dbReference type="NCBI Taxonomy" id="2801330"/>
    <lineage>
        <taxon>Bacteria</taxon>
        <taxon>Pseudomonadati</taxon>
        <taxon>Pseudomonadota</taxon>
        <taxon>Betaproteobacteria</taxon>
        <taxon>Burkholderiales</taxon>
        <taxon>Comamonadaceae</taxon>
        <taxon>Ramlibacter</taxon>
    </lineage>
</organism>
<feature type="transmembrane region" description="Helical" evidence="8">
    <location>
        <begin position="313"/>
        <end position="336"/>
    </location>
</feature>
<dbReference type="PANTHER" id="PTHR32234">
    <property type="entry name" value="THIOL:DISULFIDE INTERCHANGE PROTEIN DSBD"/>
    <property type="match status" value="1"/>
</dbReference>
<evidence type="ECO:0000256" key="4">
    <source>
        <dbReference type="ARBA" id="ARBA00022748"/>
    </source>
</evidence>
<gene>
    <name evidence="10" type="primary">dsbD</name>
    <name evidence="10" type="ORF">JI739_19525</name>
</gene>
<dbReference type="InterPro" id="IPR036249">
    <property type="entry name" value="Thioredoxin-like_sf"/>
</dbReference>
<dbReference type="NCBIfam" id="NF001419">
    <property type="entry name" value="PRK00293.1"/>
    <property type="match status" value="1"/>
</dbReference>
<dbReference type="Pfam" id="PF02683">
    <property type="entry name" value="DsbD_TM"/>
    <property type="match status" value="1"/>
</dbReference>
<feature type="transmembrane region" description="Helical" evidence="8">
    <location>
        <begin position="192"/>
        <end position="216"/>
    </location>
</feature>
<dbReference type="EC" id="1.8.1.8" evidence="10"/>
<accession>A0A936ZU17</accession>
<keyword evidence="7" id="KW-0676">Redox-active center</keyword>
<feature type="domain" description="Thioredoxin" evidence="9">
    <location>
        <begin position="436"/>
        <end position="566"/>
    </location>
</feature>
<name>A0A936ZU17_9BURK</name>
<dbReference type="SUPFAM" id="SSF74863">
    <property type="entry name" value="Thiol:disulfide interchange protein DsbD, N-terminal domain (DsbD-alpha)"/>
    <property type="match status" value="1"/>
</dbReference>
<dbReference type="InterPro" id="IPR003834">
    <property type="entry name" value="Cyt_c_assmbl_TM_dom"/>
</dbReference>
<proteinExistence type="predicted"/>
<dbReference type="AlphaFoldDB" id="A0A936ZU17"/>
<dbReference type="InterPro" id="IPR028250">
    <property type="entry name" value="DsbDN"/>
</dbReference>